<keyword evidence="3" id="KW-1185">Reference proteome</keyword>
<reference evidence="2 3" key="1">
    <citation type="submission" date="2024-05" db="EMBL/GenBank/DDBJ databases">
        <title>Achromobacter denitrificans. BP1, complete genome.</title>
        <authorList>
            <person name="Zhang B."/>
        </authorList>
    </citation>
    <scope>NUCLEOTIDE SEQUENCE [LARGE SCALE GENOMIC DNA]</scope>
    <source>
        <strain evidence="2 3">BP1</strain>
    </source>
</reference>
<sequence length="92" mass="9920">MPMNRRSFLAALAASASFPSAWAAAPGFPPPPDDQTIEQAYLYLLGRILVLRQGHGDRGGAGFAYKPLGAADFVNPNFDVAYLEAWFTARSC</sequence>
<dbReference type="RefSeq" id="WP_343498992.1">
    <property type="nucleotide sequence ID" value="NZ_CP154792.1"/>
</dbReference>
<dbReference type="PROSITE" id="PS51318">
    <property type="entry name" value="TAT"/>
    <property type="match status" value="1"/>
</dbReference>
<gene>
    <name evidence="2" type="ORF">AAIK43_01565</name>
</gene>
<feature type="signal peptide" evidence="1">
    <location>
        <begin position="1"/>
        <end position="23"/>
    </location>
</feature>
<dbReference type="Proteomes" id="UP001446337">
    <property type="component" value="Chromosome"/>
</dbReference>
<evidence type="ECO:0000313" key="2">
    <source>
        <dbReference type="EMBL" id="XAN16741.1"/>
    </source>
</evidence>
<feature type="chain" id="PRO_5046724699" evidence="1">
    <location>
        <begin position="24"/>
        <end position="92"/>
    </location>
</feature>
<dbReference type="EMBL" id="CP154792">
    <property type="protein sequence ID" value="XAN16741.1"/>
    <property type="molecule type" value="Genomic_DNA"/>
</dbReference>
<organism evidence="2 3">
    <name type="scientific">Achromobacter denitrificans</name>
    <name type="common">Alcaligenes denitrificans</name>
    <dbReference type="NCBI Taxonomy" id="32002"/>
    <lineage>
        <taxon>Bacteria</taxon>
        <taxon>Pseudomonadati</taxon>
        <taxon>Pseudomonadota</taxon>
        <taxon>Betaproteobacteria</taxon>
        <taxon>Burkholderiales</taxon>
        <taxon>Alcaligenaceae</taxon>
        <taxon>Achromobacter</taxon>
    </lineage>
</organism>
<evidence type="ECO:0000256" key="1">
    <source>
        <dbReference type="SAM" id="SignalP"/>
    </source>
</evidence>
<protein>
    <submittedName>
        <fullName evidence="2">Uncharacterized protein</fullName>
    </submittedName>
</protein>
<accession>A0ABZ3G641</accession>
<proteinExistence type="predicted"/>
<name>A0ABZ3G641_ACHDE</name>
<evidence type="ECO:0000313" key="3">
    <source>
        <dbReference type="Proteomes" id="UP001446337"/>
    </source>
</evidence>
<keyword evidence="1" id="KW-0732">Signal</keyword>
<dbReference type="InterPro" id="IPR006311">
    <property type="entry name" value="TAT_signal"/>
</dbReference>